<dbReference type="InterPro" id="IPR030374">
    <property type="entry name" value="PABS"/>
</dbReference>
<feature type="domain" description="PABS" evidence="7">
    <location>
        <begin position="5"/>
        <end position="240"/>
    </location>
</feature>
<dbReference type="CDD" id="cd02440">
    <property type="entry name" value="AdoMet_MTases"/>
    <property type="match status" value="1"/>
</dbReference>
<dbReference type="Gene3D" id="2.30.140.10">
    <property type="entry name" value="Spermidine synthase, tetramerisation domain"/>
    <property type="match status" value="1"/>
</dbReference>
<evidence type="ECO:0000256" key="6">
    <source>
        <dbReference type="PROSITE-ProRule" id="PRU00354"/>
    </source>
</evidence>
<keyword evidence="4 5" id="KW-0620">Polyamine biosynthesis</keyword>
<comment type="function">
    <text evidence="5">Catalyzes the irreversible transfer of a propylamine group from the amino donor S-adenosylmethioninamine (decarboxy-AdoMet) to putrescine (1,4-diaminobutane) to yield spermidine.</text>
</comment>
<feature type="binding site" evidence="5">
    <location>
        <position position="66"/>
    </location>
    <ligand>
        <name>spermidine</name>
        <dbReference type="ChEBI" id="CHEBI:57834"/>
    </ligand>
</feature>
<feature type="active site" description="Proton acceptor" evidence="5 6">
    <location>
        <position position="159"/>
    </location>
</feature>
<dbReference type="HAMAP" id="MF_00198">
    <property type="entry name" value="Spermidine_synth"/>
    <property type="match status" value="1"/>
</dbReference>
<dbReference type="PROSITE" id="PS51006">
    <property type="entry name" value="PABS_2"/>
    <property type="match status" value="1"/>
</dbReference>
<evidence type="ECO:0000256" key="2">
    <source>
        <dbReference type="ARBA" id="ARBA00022679"/>
    </source>
</evidence>
<dbReference type="NCBIfam" id="TIGR00417">
    <property type="entry name" value="speE"/>
    <property type="match status" value="1"/>
</dbReference>
<dbReference type="EC" id="2.5.1.16" evidence="5"/>
<evidence type="ECO:0000256" key="5">
    <source>
        <dbReference type="HAMAP-Rule" id="MF_00198"/>
    </source>
</evidence>
<accession>A0A831TFH0</accession>
<dbReference type="InterPro" id="IPR037163">
    <property type="entry name" value="Spermidine_synt_N_sf"/>
</dbReference>
<dbReference type="InterPro" id="IPR001045">
    <property type="entry name" value="Spermi_synthase"/>
</dbReference>
<reference evidence="8" key="1">
    <citation type="journal article" date="2020" name="mSystems">
        <title>Genome- and Community-Level Interaction Insights into Carbon Utilization and Element Cycling Functions of Hydrothermarchaeota in Hydrothermal Sediment.</title>
        <authorList>
            <person name="Zhou Z."/>
            <person name="Liu Y."/>
            <person name="Xu W."/>
            <person name="Pan J."/>
            <person name="Luo Z.H."/>
            <person name="Li M."/>
        </authorList>
    </citation>
    <scope>NUCLEOTIDE SEQUENCE [LARGE SCALE GENOMIC DNA]</scope>
    <source>
        <strain evidence="8">SpSt-210</strain>
    </source>
</reference>
<dbReference type="InterPro" id="IPR035246">
    <property type="entry name" value="Spermidine_synt_N"/>
</dbReference>
<comment type="similarity">
    <text evidence="1 5">Belongs to the spermidine/spermine synthase family.</text>
</comment>
<protein>
    <recommendedName>
        <fullName evidence="5">Polyamine aminopropyltransferase</fullName>
    </recommendedName>
    <alternativeName>
        <fullName evidence="5">Putrescine aminopropyltransferase</fullName>
        <shortName evidence="5">PAPT</shortName>
    </alternativeName>
    <alternativeName>
        <fullName evidence="5">Spermidine synthase</fullName>
        <shortName evidence="5">SPDS</shortName>
        <shortName evidence="5">SPDSY</shortName>
        <ecNumber evidence="5">2.5.1.16</ecNumber>
    </alternativeName>
</protein>
<dbReference type="AlphaFoldDB" id="A0A831TFH0"/>
<evidence type="ECO:0000256" key="3">
    <source>
        <dbReference type="ARBA" id="ARBA00023066"/>
    </source>
</evidence>
<sequence>MIDGGLWHTDDPEVPSQRVMLQVREELYRRRSQFQEIAILDTVLFGRALILNNILQTAERDEFCYHEMLVHPAMLAHPSPRRVLIIGGGDGGALRRVLEHPVERVTMVEIDREVVEACREHLPAIHGDAFDDPRLDLRFEDGFAYVEARPEKFDVIIVDGPDPIGPTPGTVLFARDFYRGLADMLEDGGLVVQQTESPMLLPAQTAATHLHLREVLPIVRTYLTHVQSYDGWWSFTVASRTTDPAAVELDVLAQRMRERGIDQCRYYSPEVHRGAFELPVFLRRYLEESIALGRPADTHPLMPEVNARLAQTS</sequence>
<comment type="caution">
    <text evidence="5">Lacks conserved residue(s) required for the propagation of feature annotation.</text>
</comment>
<dbReference type="Pfam" id="PF17284">
    <property type="entry name" value="Spermine_synt_N"/>
    <property type="match status" value="1"/>
</dbReference>
<feature type="binding site" evidence="5">
    <location>
        <position position="109"/>
    </location>
    <ligand>
        <name>S-methyl-5'-thioadenosine</name>
        <dbReference type="ChEBI" id="CHEBI:17509"/>
    </ligand>
</feature>
<comment type="pathway">
    <text evidence="5">Amine and polyamine biosynthesis; spermidine biosynthesis; spermidine from putrescine: step 1/1.</text>
</comment>
<evidence type="ECO:0000259" key="7">
    <source>
        <dbReference type="PROSITE" id="PS51006"/>
    </source>
</evidence>
<dbReference type="InterPro" id="IPR029063">
    <property type="entry name" value="SAM-dependent_MTases_sf"/>
</dbReference>
<feature type="binding site" evidence="5">
    <location>
        <position position="166"/>
    </location>
    <ligand>
        <name>S-methyl-5'-thioadenosine</name>
        <dbReference type="ChEBI" id="CHEBI:17509"/>
    </ligand>
</feature>
<proteinExistence type="inferred from homology"/>
<name>A0A831TFH0_9BACT</name>
<evidence type="ECO:0000256" key="4">
    <source>
        <dbReference type="ARBA" id="ARBA00023115"/>
    </source>
</evidence>
<keyword evidence="2 5" id="KW-0808">Transferase</keyword>
<evidence type="ECO:0000313" key="8">
    <source>
        <dbReference type="EMBL" id="HEG91144.1"/>
    </source>
</evidence>
<organism evidence="8">
    <name type="scientific">Thermorudis peleae</name>
    <dbReference type="NCBI Taxonomy" id="1382356"/>
    <lineage>
        <taxon>Bacteria</taxon>
        <taxon>Pseudomonadati</taxon>
        <taxon>Thermomicrobiota</taxon>
        <taxon>Thermomicrobia</taxon>
        <taxon>Thermomicrobia incertae sedis</taxon>
        <taxon>Thermorudis</taxon>
    </lineage>
</organism>
<dbReference type="PANTHER" id="PTHR11558">
    <property type="entry name" value="SPERMIDINE/SPERMINE SYNTHASE"/>
    <property type="match status" value="1"/>
</dbReference>
<feature type="binding site" evidence="5">
    <location>
        <position position="90"/>
    </location>
    <ligand>
        <name>spermidine</name>
        <dbReference type="ChEBI" id="CHEBI:57834"/>
    </ligand>
</feature>
<dbReference type="Pfam" id="PF01564">
    <property type="entry name" value="Spermine_synth"/>
    <property type="match status" value="1"/>
</dbReference>
<dbReference type="EMBL" id="DSIY01000164">
    <property type="protein sequence ID" value="HEG91144.1"/>
    <property type="molecule type" value="Genomic_DNA"/>
</dbReference>
<feature type="binding site" evidence="5">
    <location>
        <position position="35"/>
    </location>
    <ligand>
        <name>S-methyl-5'-thioadenosine</name>
        <dbReference type="ChEBI" id="CHEBI:17509"/>
    </ligand>
</feature>
<dbReference type="Gene3D" id="3.40.50.150">
    <property type="entry name" value="Vaccinia Virus protein VP39"/>
    <property type="match status" value="1"/>
</dbReference>
<comment type="caution">
    <text evidence="8">The sequence shown here is derived from an EMBL/GenBank/DDBJ whole genome shotgun (WGS) entry which is preliminary data.</text>
</comment>
<evidence type="ECO:0000256" key="1">
    <source>
        <dbReference type="ARBA" id="ARBA00007867"/>
    </source>
</evidence>
<comment type="catalytic activity">
    <reaction evidence="5">
        <text>S-adenosyl 3-(methylsulfanyl)propylamine + putrescine = S-methyl-5'-thioadenosine + spermidine + H(+)</text>
        <dbReference type="Rhea" id="RHEA:12721"/>
        <dbReference type="ChEBI" id="CHEBI:15378"/>
        <dbReference type="ChEBI" id="CHEBI:17509"/>
        <dbReference type="ChEBI" id="CHEBI:57443"/>
        <dbReference type="ChEBI" id="CHEBI:57834"/>
        <dbReference type="ChEBI" id="CHEBI:326268"/>
        <dbReference type="EC" id="2.5.1.16"/>
    </reaction>
</comment>
<dbReference type="NCBIfam" id="NF002010">
    <property type="entry name" value="PRK00811.1"/>
    <property type="match status" value="1"/>
</dbReference>
<keyword evidence="3 5" id="KW-0745">Spermidine biosynthesis</keyword>
<feature type="binding site" evidence="5">
    <location>
        <begin position="141"/>
        <end position="142"/>
    </location>
    <ligand>
        <name>S-methyl-5'-thioadenosine</name>
        <dbReference type="ChEBI" id="CHEBI:17509"/>
    </ligand>
</feature>
<dbReference type="GO" id="GO:0004766">
    <property type="term" value="F:spermidine synthase activity"/>
    <property type="evidence" value="ECO:0007669"/>
    <property type="project" value="UniProtKB-UniRule"/>
</dbReference>
<dbReference type="PANTHER" id="PTHR11558:SF11">
    <property type="entry name" value="SPERMIDINE SYNTHASE"/>
    <property type="match status" value="1"/>
</dbReference>
<comment type="subunit">
    <text evidence="5">Homodimer or homotetramer.</text>
</comment>
<dbReference type="GO" id="GO:0008295">
    <property type="term" value="P:spermidine biosynthetic process"/>
    <property type="evidence" value="ECO:0007669"/>
    <property type="project" value="UniProtKB-UniRule"/>
</dbReference>
<dbReference type="SUPFAM" id="SSF53335">
    <property type="entry name" value="S-adenosyl-L-methionine-dependent methyltransferases"/>
    <property type="match status" value="1"/>
</dbReference>
<dbReference type="UniPathway" id="UPA00248">
    <property type="reaction ID" value="UER00314"/>
</dbReference>
<gene>
    <name evidence="5" type="primary">speE</name>
    <name evidence="8" type="ORF">ENP34_06845</name>
</gene>